<sequence>MSCGTNLNIAVLSFRYNNIVVVRIHPLISTIVGERALRPISAISVVSGIGTLLSPALFKAPLVLCLLSPRIPFLVLAAGRTNPILFVLLLGVRLTLTDWHWFDLGRRHGRQLAMKSRLTRRILLWNPRAQKIGVIALLVVRPISRHLLLSGMVGMKSRTVAVIDVVSTVVFLSLIIMTVQGLR</sequence>
<evidence type="ECO:0000256" key="1">
    <source>
        <dbReference type="SAM" id="Phobius"/>
    </source>
</evidence>
<feature type="transmembrane region" description="Helical" evidence="1">
    <location>
        <begin position="160"/>
        <end position="179"/>
    </location>
</feature>
<dbReference type="EMBL" id="CAEZXA010000139">
    <property type="protein sequence ID" value="CAB4682961.1"/>
    <property type="molecule type" value="Genomic_DNA"/>
</dbReference>
<reference evidence="2" key="1">
    <citation type="submission" date="2020-05" db="EMBL/GenBank/DDBJ databases">
        <authorList>
            <person name="Chiriac C."/>
            <person name="Salcher M."/>
            <person name="Ghai R."/>
            <person name="Kavagutti S V."/>
        </authorList>
    </citation>
    <scope>NUCLEOTIDE SEQUENCE</scope>
</reference>
<dbReference type="AlphaFoldDB" id="A0A6J6N8L2"/>
<keyword evidence="1" id="KW-0472">Membrane</keyword>
<evidence type="ECO:0000313" key="2">
    <source>
        <dbReference type="EMBL" id="CAB4682961.1"/>
    </source>
</evidence>
<keyword evidence="1" id="KW-1133">Transmembrane helix</keyword>
<keyword evidence="1" id="KW-0812">Transmembrane</keyword>
<evidence type="ECO:0000313" key="3">
    <source>
        <dbReference type="EMBL" id="CAB4761309.1"/>
    </source>
</evidence>
<protein>
    <submittedName>
        <fullName evidence="2">Unannotated protein</fullName>
    </submittedName>
</protein>
<organism evidence="2">
    <name type="scientific">freshwater metagenome</name>
    <dbReference type="NCBI Taxonomy" id="449393"/>
    <lineage>
        <taxon>unclassified sequences</taxon>
        <taxon>metagenomes</taxon>
        <taxon>ecological metagenomes</taxon>
    </lineage>
</organism>
<dbReference type="EMBL" id="CAEZZL010000042">
    <property type="protein sequence ID" value="CAB4761309.1"/>
    <property type="molecule type" value="Genomic_DNA"/>
</dbReference>
<accession>A0A6J6N8L2</accession>
<feature type="transmembrane region" description="Helical" evidence="1">
    <location>
        <begin position="42"/>
        <end position="64"/>
    </location>
</feature>
<name>A0A6J6N8L2_9ZZZZ</name>
<gene>
    <name evidence="2" type="ORF">UFOPK2334_01289</name>
    <name evidence="3" type="ORF">UFOPK2870_00676</name>
</gene>
<proteinExistence type="predicted"/>